<dbReference type="Gene3D" id="3.50.50.60">
    <property type="entry name" value="FAD/NAD(P)-binding domain"/>
    <property type="match status" value="2"/>
</dbReference>
<protein>
    <recommendedName>
        <fullName evidence="5">FAD/NAD(P)-binding domain-containing protein</fullName>
    </recommendedName>
</protein>
<organism evidence="6 7">
    <name type="scientific">Mycobacterium timonense</name>
    <dbReference type="NCBI Taxonomy" id="701043"/>
    <lineage>
        <taxon>Bacteria</taxon>
        <taxon>Bacillati</taxon>
        <taxon>Actinomycetota</taxon>
        <taxon>Actinomycetes</taxon>
        <taxon>Mycobacteriales</taxon>
        <taxon>Mycobacteriaceae</taxon>
        <taxon>Mycobacterium</taxon>
        <taxon>Mycobacterium avium complex (MAC)</taxon>
    </lineage>
</organism>
<evidence type="ECO:0000313" key="7">
    <source>
        <dbReference type="Proteomes" id="UP000465301"/>
    </source>
</evidence>
<evidence type="ECO:0000256" key="2">
    <source>
        <dbReference type="ARBA" id="ARBA00023002"/>
    </source>
</evidence>
<feature type="compositionally biased region" description="Basic and acidic residues" evidence="4">
    <location>
        <begin position="157"/>
        <end position="167"/>
    </location>
</feature>
<keyword evidence="2" id="KW-0560">Oxidoreductase</keyword>
<sequence length="167" mass="18074">MTRFARSVTLVHRREEFRASRIMLERAKANDKITFLTNKAVEAVEGADTVTGLRLRDTVTGEESTLAVSGVFVAIGHDPRSELVRDVVETDPDGYVLVKAAPPAPPSRACSPPGTWWIAPTAKPSPPPAADARPPSTPNAGSPTTRKRTWTHPSHRLSADSRCVTEV</sequence>
<evidence type="ECO:0000256" key="1">
    <source>
        <dbReference type="ARBA" id="ARBA00022630"/>
    </source>
</evidence>
<dbReference type="PANTHER" id="PTHR48105">
    <property type="entry name" value="THIOREDOXIN REDUCTASE 1-RELATED-RELATED"/>
    <property type="match status" value="1"/>
</dbReference>
<evidence type="ECO:0000256" key="3">
    <source>
        <dbReference type="ARBA" id="ARBA00048132"/>
    </source>
</evidence>
<keyword evidence="1" id="KW-0285">Flavoprotein</keyword>
<evidence type="ECO:0000313" key="6">
    <source>
        <dbReference type="EMBL" id="GFG99388.1"/>
    </source>
</evidence>
<dbReference type="PRINTS" id="PR00469">
    <property type="entry name" value="PNDRDTASEII"/>
</dbReference>
<feature type="compositionally biased region" description="Basic residues" evidence="4">
    <location>
        <begin position="145"/>
        <end position="155"/>
    </location>
</feature>
<dbReference type="InterPro" id="IPR050097">
    <property type="entry name" value="Ferredoxin-NADP_redctase_2"/>
</dbReference>
<feature type="region of interest" description="Disordered" evidence="4">
    <location>
        <begin position="119"/>
        <end position="167"/>
    </location>
</feature>
<gene>
    <name evidence="6" type="ORF">MTIM_52670</name>
</gene>
<evidence type="ECO:0000256" key="4">
    <source>
        <dbReference type="SAM" id="MobiDB-lite"/>
    </source>
</evidence>
<keyword evidence="7" id="KW-1185">Reference proteome</keyword>
<dbReference type="EMBL" id="BLLA01000002">
    <property type="protein sequence ID" value="GFG99388.1"/>
    <property type="molecule type" value="Genomic_DNA"/>
</dbReference>
<dbReference type="Proteomes" id="UP000465301">
    <property type="component" value="Unassembled WGS sequence"/>
</dbReference>
<comment type="catalytic activity">
    <reaction evidence="3">
        <text>[thioredoxin]-dithiol + NADP(+) = [thioredoxin]-disulfide + NADPH + H(+)</text>
        <dbReference type="Rhea" id="RHEA:20345"/>
        <dbReference type="Rhea" id="RHEA-COMP:10698"/>
        <dbReference type="Rhea" id="RHEA-COMP:10700"/>
        <dbReference type="ChEBI" id="CHEBI:15378"/>
        <dbReference type="ChEBI" id="CHEBI:29950"/>
        <dbReference type="ChEBI" id="CHEBI:50058"/>
        <dbReference type="ChEBI" id="CHEBI:57783"/>
        <dbReference type="ChEBI" id="CHEBI:58349"/>
        <dbReference type="EC" id="1.8.1.9"/>
    </reaction>
</comment>
<comment type="caution">
    <text evidence="6">The sequence shown here is derived from an EMBL/GenBank/DDBJ whole genome shotgun (WGS) entry which is preliminary data.</text>
</comment>
<dbReference type="GO" id="GO:0004791">
    <property type="term" value="F:thioredoxin-disulfide reductase (NADPH) activity"/>
    <property type="evidence" value="ECO:0007669"/>
    <property type="project" value="UniProtKB-EC"/>
</dbReference>
<dbReference type="AlphaFoldDB" id="A0A7I9ZEX5"/>
<accession>A0A7I9ZEX5</accession>
<dbReference type="InterPro" id="IPR023753">
    <property type="entry name" value="FAD/NAD-binding_dom"/>
</dbReference>
<evidence type="ECO:0000259" key="5">
    <source>
        <dbReference type="Pfam" id="PF07992"/>
    </source>
</evidence>
<reference evidence="6 7" key="1">
    <citation type="journal article" date="2019" name="Emerg. Microbes Infect.">
        <title>Comprehensive subspecies identification of 175 nontuberculous mycobacteria species based on 7547 genomic profiles.</title>
        <authorList>
            <person name="Matsumoto Y."/>
            <person name="Kinjo T."/>
            <person name="Motooka D."/>
            <person name="Nabeya D."/>
            <person name="Jung N."/>
            <person name="Uechi K."/>
            <person name="Horii T."/>
            <person name="Iida T."/>
            <person name="Fujita J."/>
            <person name="Nakamura S."/>
        </authorList>
    </citation>
    <scope>NUCLEOTIDE SEQUENCE [LARGE SCALE GENOMIC DNA]</scope>
    <source>
        <strain evidence="6 7">JCM 30726</strain>
    </source>
</reference>
<dbReference type="InterPro" id="IPR036188">
    <property type="entry name" value="FAD/NAD-bd_sf"/>
</dbReference>
<proteinExistence type="predicted"/>
<name>A0A7I9ZEX5_9MYCO</name>
<dbReference type="Pfam" id="PF07992">
    <property type="entry name" value="Pyr_redox_2"/>
    <property type="match status" value="1"/>
</dbReference>
<feature type="domain" description="FAD/NAD(P)-binding" evidence="5">
    <location>
        <begin position="3"/>
        <end position="99"/>
    </location>
</feature>
<dbReference type="SUPFAM" id="SSF51905">
    <property type="entry name" value="FAD/NAD(P)-binding domain"/>
    <property type="match status" value="1"/>
</dbReference>